<name>A0A834HMN0_RHYFE</name>
<dbReference type="EMBL" id="JAACXV010023960">
    <property type="protein sequence ID" value="KAF7262789.1"/>
    <property type="molecule type" value="Genomic_DNA"/>
</dbReference>
<dbReference type="Proteomes" id="UP000625711">
    <property type="component" value="Unassembled WGS sequence"/>
</dbReference>
<dbReference type="OrthoDB" id="6752614at2759"/>
<reference evidence="3" key="1">
    <citation type="submission" date="2020-08" db="EMBL/GenBank/DDBJ databases">
        <title>Genome sequencing and assembly of the red palm weevil Rhynchophorus ferrugineus.</title>
        <authorList>
            <person name="Dias G.B."/>
            <person name="Bergman C.M."/>
            <person name="Manee M."/>
        </authorList>
    </citation>
    <scope>NUCLEOTIDE SEQUENCE</scope>
    <source>
        <strain evidence="3">AA-2017</strain>
        <tissue evidence="3">Whole larva</tissue>
    </source>
</reference>
<dbReference type="Pfam" id="PF16087">
    <property type="entry name" value="DUF4817"/>
    <property type="match status" value="1"/>
</dbReference>
<sequence>MDKYRLQERAEIVTKFIENNHSIIVTRRKLHQKYPNHPVPHKTTIYRLHANIQQYGTTADNPRSGRQ</sequence>
<proteinExistence type="predicted"/>
<evidence type="ECO:0000313" key="2">
    <source>
        <dbReference type="EMBL" id="KAF7262789.1"/>
    </source>
</evidence>
<dbReference type="EMBL" id="JAACXV010023956">
    <property type="protein sequence ID" value="KAF7262791.1"/>
    <property type="molecule type" value="Genomic_DNA"/>
</dbReference>
<evidence type="ECO:0000313" key="3">
    <source>
        <dbReference type="EMBL" id="KAF7262791.1"/>
    </source>
</evidence>
<dbReference type="InterPro" id="IPR032135">
    <property type="entry name" value="DUF4817"/>
</dbReference>
<evidence type="ECO:0000259" key="1">
    <source>
        <dbReference type="Pfam" id="PF16087"/>
    </source>
</evidence>
<protein>
    <recommendedName>
        <fullName evidence="1">DUF4817 domain-containing protein</fullName>
    </recommendedName>
</protein>
<evidence type="ECO:0000313" key="4">
    <source>
        <dbReference type="Proteomes" id="UP000625711"/>
    </source>
</evidence>
<dbReference type="AlphaFoldDB" id="A0A834HMN0"/>
<comment type="caution">
    <text evidence="3">The sequence shown here is derived from an EMBL/GenBank/DDBJ whole genome shotgun (WGS) entry which is preliminary data.</text>
</comment>
<gene>
    <name evidence="3" type="ORF">GWI33_004119</name>
    <name evidence="2" type="ORF">GWI33_004121</name>
</gene>
<organism evidence="3 4">
    <name type="scientific">Rhynchophorus ferrugineus</name>
    <name type="common">Red palm weevil</name>
    <name type="synonym">Curculio ferrugineus</name>
    <dbReference type="NCBI Taxonomy" id="354439"/>
    <lineage>
        <taxon>Eukaryota</taxon>
        <taxon>Metazoa</taxon>
        <taxon>Ecdysozoa</taxon>
        <taxon>Arthropoda</taxon>
        <taxon>Hexapoda</taxon>
        <taxon>Insecta</taxon>
        <taxon>Pterygota</taxon>
        <taxon>Neoptera</taxon>
        <taxon>Endopterygota</taxon>
        <taxon>Coleoptera</taxon>
        <taxon>Polyphaga</taxon>
        <taxon>Cucujiformia</taxon>
        <taxon>Curculionidae</taxon>
        <taxon>Dryophthorinae</taxon>
        <taxon>Rhynchophorus</taxon>
    </lineage>
</organism>
<feature type="domain" description="DUF4817" evidence="1">
    <location>
        <begin position="6"/>
        <end position="58"/>
    </location>
</feature>
<keyword evidence="4" id="KW-1185">Reference proteome</keyword>
<accession>A0A834HMN0</accession>